<dbReference type="GeneID" id="26044080"/>
<evidence type="ECO:0000256" key="1">
    <source>
        <dbReference type="ARBA" id="ARBA00007345"/>
    </source>
</evidence>
<dbReference type="GO" id="GO:0003735">
    <property type="term" value="F:structural constituent of ribosome"/>
    <property type="evidence" value="ECO:0007669"/>
    <property type="project" value="InterPro"/>
</dbReference>
<evidence type="ECO:0000256" key="2">
    <source>
        <dbReference type="ARBA" id="ARBA00022980"/>
    </source>
</evidence>
<dbReference type="InterPro" id="IPR023575">
    <property type="entry name" value="Ribosomal_uS19_SF"/>
</dbReference>
<dbReference type="RefSeq" id="YP_009170376.1">
    <property type="nucleotide sequence ID" value="NC_028029.1"/>
</dbReference>
<dbReference type="SUPFAM" id="SSF54570">
    <property type="entry name" value="Ribosomal protein S19"/>
    <property type="match status" value="1"/>
</dbReference>
<dbReference type="Pfam" id="PF00203">
    <property type="entry name" value="Ribosomal_S19"/>
    <property type="match status" value="1"/>
</dbReference>
<dbReference type="EMBL" id="KT428643">
    <property type="protein sequence ID" value="ALE29376.1"/>
    <property type="molecule type" value="Genomic_DNA"/>
</dbReference>
<dbReference type="InterPro" id="IPR002222">
    <property type="entry name" value="Ribosomal_uS19"/>
</dbReference>
<organism evidence="4">
    <name type="scientific">Babesia orientalis</name>
    <dbReference type="NCBI Taxonomy" id="273649"/>
    <lineage>
        <taxon>Eukaryota</taxon>
        <taxon>Sar</taxon>
        <taxon>Alveolata</taxon>
        <taxon>Apicomplexa</taxon>
        <taxon>Aconoidasida</taxon>
        <taxon>Piroplasmida</taxon>
        <taxon>Babesiidae</taxon>
        <taxon>Babesia</taxon>
    </lineage>
</organism>
<gene>
    <name evidence="4" type="primary">rps19</name>
</gene>
<proteinExistence type="inferred from homology"/>
<name>A0A0M4MEA2_9APIC</name>
<accession>A0A0M4MEA2</accession>
<sequence>MTLYTNWKKIFISTDIYLKLKNKNYINKYFVVKTYNRNILISSLFNDSIIKVYNGKKFIPIKITSLKFNFKYRFFIPTLNKH</sequence>
<evidence type="ECO:0000256" key="3">
    <source>
        <dbReference type="ARBA" id="ARBA00023274"/>
    </source>
</evidence>
<keyword evidence="3" id="KW-0687">Ribonucleoprotein</keyword>
<dbReference type="GO" id="GO:0005840">
    <property type="term" value="C:ribosome"/>
    <property type="evidence" value="ECO:0007669"/>
    <property type="project" value="UniProtKB-KW"/>
</dbReference>
<dbReference type="GO" id="GO:0006412">
    <property type="term" value="P:translation"/>
    <property type="evidence" value="ECO:0007669"/>
    <property type="project" value="InterPro"/>
</dbReference>
<evidence type="ECO:0000313" key="4">
    <source>
        <dbReference type="EMBL" id="ALE29376.1"/>
    </source>
</evidence>
<dbReference type="Gene3D" id="3.30.860.10">
    <property type="entry name" value="30s Ribosomal Protein S19, Chain A"/>
    <property type="match status" value="1"/>
</dbReference>
<reference evidence="4" key="1">
    <citation type="journal article" date="2015" name="Parasit. Vectors">
        <title>Characterization and annotation of Babesia orientalis apicoplast genome.</title>
        <authorList>
            <person name="Huang Y."/>
            <person name="He L."/>
            <person name="Hu J."/>
            <person name="He P."/>
            <person name="He J."/>
            <person name="Yu L."/>
            <person name="Malobi N."/>
            <person name="Zhou Y."/>
            <person name="Shen B."/>
            <person name="Zhao J."/>
        </authorList>
    </citation>
    <scope>NUCLEOTIDE SEQUENCE</scope>
    <source>
        <strain evidence="4">Wuhan</strain>
    </source>
</reference>
<dbReference type="PIRSF" id="PIRSF002144">
    <property type="entry name" value="Ribosomal_S19"/>
    <property type="match status" value="1"/>
</dbReference>
<keyword evidence="2 4" id="KW-0689">Ribosomal protein</keyword>
<protein>
    <submittedName>
        <fullName evidence="4">Ribosomal protein S19</fullName>
    </submittedName>
</protein>
<dbReference type="AlphaFoldDB" id="A0A0M4MEA2"/>
<dbReference type="GO" id="GO:1990904">
    <property type="term" value="C:ribonucleoprotein complex"/>
    <property type="evidence" value="ECO:0007669"/>
    <property type="project" value="UniProtKB-KW"/>
</dbReference>
<comment type="similarity">
    <text evidence="1">Belongs to the universal ribosomal protein uS19 family.</text>
</comment>